<reference evidence="11" key="1">
    <citation type="submission" date="2025-08" db="UniProtKB">
        <authorList>
            <consortium name="RefSeq"/>
        </authorList>
    </citation>
    <scope>IDENTIFICATION</scope>
    <source>
        <tissue evidence="11">Whole Larva</tissue>
    </source>
</reference>
<evidence type="ECO:0000256" key="4">
    <source>
        <dbReference type="ARBA" id="ARBA00022786"/>
    </source>
</evidence>
<dbReference type="InterPro" id="IPR035985">
    <property type="entry name" value="Ubiquitin-activating_enz"/>
</dbReference>
<accession>A0ABM1NBX7</accession>
<comment type="similarity">
    <text evidence="3">Belongs to the ubiquitin-activating E1 family.</text>
</comment>
<keyword evidence="10" id="KW-1185">Reference proteome</keyword>
<evidence type="ECO:0000256" key="7">
    <source>
        <dbReference type="ARBA" id="ARBA00044187"/>
    </source>
</evidence>
<evidence type="ECO:0000313" key="10">
    <source>
        <dbReference type="Proteomes" id="UP000695000"/>
    </source>
</evidence>
<comment type="subcellular location">
    <subcellularLocation>
        <location evidence="1">Nucleus</location>
    </subcellularLocation>
</comment>
<evidence type="ECO:0000256" key="8">
    <source>
        <dbReference type="ARBA" id="ARBA00044354"/>
    </source>
</evidence>
<protein>
    <recommendedName>
        <fullName evidence="7">SUMO-activating enzyme subunit 1</fullName>
    </recommendedName>
    <alternativeName>
        <fullName evidence="8">Ubiquitin-like 1-activating enzyme E1A</fullName>
    </alternativeName>
</protein>
<comment type="subunit">
    <text evidence="6">Heterodimer of SAE1 and UBA2/SAE2. The heterodimer corresponds to the two domains that are encoded on a single polypeptide chain in ubiquitin-activating enzyme E1. Interacts with UBE2I.</text>
</comment>
<evidence type="ECO:0000256" key="3">
    <source>
        <dbReference type="ARBA" id="ARBA00005673"/>
    </source>
</evidence>
<evidence type="ECO:0000313" key="11">
    <source>
        <dbReference type="RefSeq" id="XP_017784327.1"/>
    </source>
</evidence>
<sequence>MSESKLSTAEAELYDRQIRLWGIESQEKLRAANVLLIKIRGLGSEIAKDILLCGINSLTILDDALVTEEEIFKNFLLSPESVGKNIAEAVLEKAQALNPLVKITPDSESVDKKNAEFFAIFTVVIATGLNSVQVLEISKYCRDAKVKFICGDNFGMFGYSFADFQTHEFFEDKVQLTGGQKRGIDGRITKVKSERTVVKVCGKMEYVDLSKVIKLPEAPMKPKRRNIYYYLMLALLQFRDKFNRDPMMESKEEDVKELKAIKDDILKLYQVNPDKFKEEVFDLIFGEVVPVCSIVGGVMAQEAIKAVSGKEVPINNVFLLDPFNYSGREENVV</sequence>
<dbReference type="Proteomes" id="UP000695000">
    <property type="component" value="Unplaced"/>
</dbReference>
<keyword evidence="4" id="KW-0833">Ubl conjugation pathway</keyword>
<dbReference type="PANTHER" id="PTHR10953:SF162">
    <property type="entry name" value="SUMO-ACTIVATING ENZYME SUBUNIT 1"/>
    <property type="match status" value="1"/>
</dbReference>
<dbReference type="Gene3D" id="3.40.50.720">
    <property type="entry name" value="NAD(P)-binding Rossmann-like Domain"/>
    <property type="match status" value="1"/>
</dbReference>
<dbReference type="Pfam" id="PF00899">
    <property type="entry name" value="ThiF"/>
    <property type="match status" value="1"/>
</dbReference>
<dbReference type="GeneID" id="108567999"/>
<name>A0ABM1NBX7_NICVS</name>
<dbReference type="PRINTS" id="PR01849">
    <property type="entry name" value="UBIQUITINACT"/>
</dbReference>
<evidence type="ECO:0000256" key="2">
    <source>
        <dbReference type="ARBA" id="ARBA00004718"/>
    </source>
</evidence>
<dbReference type="InterPro" id="IPR000594">
    <property type="entry name" value="ThiF_NAD_FAD-bd"/>
</dbReference>
<gene>
    <name evidence="11" type="primary">LOC108567999</name>
</gene>
<dbReference type="RefSeq" id="XP_017784327.1">
    <property type="nucleotide sequence ID" value="XM_017928838.1"/>
</dbReference>
<evidence type="ECO:0000256" key="5">
    <source>
        <dbReference type="ARBA" id="ARBA00023242"/>
    </source>
</evidence>
<proteinExistence type="inferred from homology"/>
<dbReference type="InterPro" id="IPR045886">
    <property type="entry name" value="ThiF/MoeB/HesA"/>
</dbReference>
<evidence type="ECO:0000256" key="1">
    <source>
        <dbReference type="ARBA" id="ARBA00004123"/>
    </source>
</evidence>
<dbReference type="InterPro" id="IPR000011">
    <property type="entry name" value="UBQ/SUMO-activ_enz_E1-like"/>
</dbReference>
<keyword evidence="5" id="KW-0539">Nucleus</keyword>
<evidence type="ECO:0000256" key="6">
    <source>
        <dbReference type="ARBA" id="ARBA00026003"/>
    </source>
</evidence>
<dbReference type="PANTHER" id="PTHR10953">
    <property type="entry name" value="UBIQUITIN-ACTIVATING ENZYME E1"/>
    <property type="match status" value="1"/>
</dbReference>
<dbReference type="SUPFAM" id="SSF69572">
    <property type="entry name" value="Activating enzymes of the ubiquitin-like proteins"/>
    <property type="match status" value="1"/>
</dbReference>
<evidence type="ECO:0000259" key="9">
    <source>
        <dbReference type="Pfam" id="PF00899"/>
    </source>
</evidence>
<comment type="pathway">
    <text evidence="2">Protein modification; protein sumoylation.</text>
</comment>
<organism evidence="10 11">
    <name type="scientific">Nicrophorus vespilloides</name>
    <name type="common">Boreal carrion beetle</name>
    <dbReference type="NCBI Taxonomy" id="110193"/>
    <lineage>
        <taxon>Eukaryota</taxon>
        <taxon>Metazoa</taxon>
        <taxon>Ecdysozoa</taxon>
        <taxon>Arthropoda</taxon>
        <taxon>Hexapoda</taxon>
        <taxon>Insecta</taxon>
        <taxon>Pterygota</taxon>
        <taxon>Neoptera</taxon>
        <taxon>Endopterygota</taxon>
        <taxon>Coleoptera</taxon>
        <taxon>Polyphaga</taxon>
        <taxon>Staphyliniformia</taxon>
        <taxon>Silphidae</taxon>
        <taxon>Nicrophorinae</taxon>
        <taxon>Nicrophorus</taxon>
    </lineage>
</organism>
<feature type="domain" description="THIF-type NAD/FAD binding fold" evidence="9">
    <location>
        <begin position="14"/>
        <end position="325"/>
    </location>
</feature>